<dbReference type="SUPFAM" id="SSF49299">
    <property type="entry name" value="PKD domain"/>
    <property type="match status" value="1"/>
</dbReference>
<dbReference type="Proteomes" id="UP000198379">
    <property type="component" value="Unassembled WGS sequence"/>
</dbReference>
<evidence type="ECO:0000256" key="1">
    <source>
        <dbReference type="ARBA" id="ARBA00022729"/>
    </source>
</evidence>
<evidence type="ECO:0000256" key="2">
    <source>
        <dbReference type="SAM" id="SignalP"/>
    </source>
</evidence>
<evidence type="ECO:0000313" key="4">
    <source>
        <dbReference type="EMBL" id="SNS05036.1"/>
    </source>
</evidence>
<accession>A0A239BAN2</accession>
<dbReference type="Pfam" id="PF18962">
    <property type="entry name" value="Por_Secre_tail"/>
    <property type="match status" value="1"/>
</dbReference>
<feature type="signal peptide" evidence="2">
    <location>
        <begin position="1"/>
        <end position="24"/>
    </location>
</feature>
<sequence length="813" mass="88715">MKKRQILFLFICITILFSSQKGLFAQNCTPSSTQQEAWISLVQSRDFLQSLSLLYENPSGASAYSDFTGNCMPVNYDSTSQQINITVNREELFIGVWVDVNNDGDFDDPGEERINIQDTGSPGIGTNLNGLNLTGGHLLRIIVSDQPITGPCDPVINGEIEDYILCGGEECPWISRVRLFDNSYVNESEASDGNYADYKDPCIPVFESTFNQINVHLSQDNVYRALYIDINGNGDFSDPGEQFVNGQGDGFGLGLSGQINDGTIQGGEMVRVIVSSEPITDPNAIPACGEVEDYTLCGGKECPWISKVRLFDNSYVNESEASDGNYSDYKDPCIPILESTFNQINVHLSQDDVYRALYIDLNGDGDFSDPGEQFVNGQGNGFGLGLSAQINSGIIEGGEMVRVIVSSDPITDPNAIPECGEVEDYTLCGKPNCENIEVSISNIQCYNQGTSNPNDDYWTFEITVTDLSGDGTFWRAGDPVGEAGSYGTKTIWMDGAIVDYDDTITFDVYDDADPDCVYTVTVDTPEPCSAPCELDISYEIGKCEGNDEYFVTLNVTGTNGQPWMAKQKLESDGSETVLFNGTGDMSNVQLGPLDINDGDWTLWVQIVGYYDCLIDVYINAPEACEDECNCSATLQPIQASQARGCVYLVAAASVGGCDGDQFSESYTIDYGDGSPIETTNSNGGFHEYPGSGAYTVTMTYTVTNLETGCETTTSRTDPVTINCEGGEPGKPRFNAYPNPSKDVVNFEVTTTSKEAVTIQVYNIYGREVYTYNGTANNQRLIDSVWDARKLQSGIYIAILTIGDTKIHKKIIIE</sequence>
<dbReference type="InterPro" id="IPR013783">
    <property type="entry name" value="Ig-like_fold"/>
</dbReference>
<protein>
    <submittedName>
        <fullName evidence="4">Por secretion system C-terminal sorting domain-containing protein</fullName>
    </submittedName>
</protein>
<dbReference type="InterPro" id="IPR026444">
    <property type="entry name" value="Secre_tail"/>
</dbReference>
<dbReference type="NCBIfam" id="TIGR04183">
    <property type="entry name" value="Por_Secre_tail"/>
    <property type="match status" value="1"/>
</dbReference>
<dbReference type="AlphaFoldDB" id="A0A239BAN2"/>
<dbReference type="Pfam" id="PF20009">
    <property type="entry name" value="GEVED"/>
    <property type="match status" value="3"/>
</dbReference>
<evidence type="ECO:0000313" key="5">
    <source>
        <dbReference type="Proteomes" id="UP000198379"/>
    </source>
</evidence>
<dbReference type="Gene3D" id="2.60.40.10">
    <property type="entry name" value="Immunoglobulins"/>
    <property type="match status" value="1"/>
</dbReference>
<feature type="chain" id="PRO_5012737569" evidence="2">
    <location>
        <begin position="25"/>
        <end position="813"/>
    </location>
</feature>
<feature type="domain" description="PKD" evidence="3">
    <location>
        <begin position="659"/>
        <end position="701"/>
    </location>
</feature>
<dbReference type="InterPro" id="IPR045474">
    <property type="entry name" value="GEVED"/>
</dbReference>
<dbReference type="RefSeq" id="WP_089372670.1">
    <property type="nucleotide sequence ID" value="NZ_BMEP01000005.1"/>
</dbReference>
<dbReference type="OrthoDB" id="9802005at2"/>
<organism evidence="4 5">
    <name type="scientific">Dokdonia pacifica</name>
    <dbReference type="NCBI Taxonomy" id="1627892"/>
    <lineage>
        <taxon>Bacteria</taxon>
        <taxon>Pseudomonadati</taxon>
        <taxon>Bacteroidota</taxon>
        <taxon>Flavobacteriia</taxon>
        <taxon>Flavobacteriales</taxon>
        <taxon>Flavobacteriaceae</taxon>
        <taxon>Dokdonia</taxon>
    </lineage>
</organism>
<dbReference type="InterPro" id="IPR000601">
    <property type="entry name" value="PKD_dom"/>
</dbReference>
<dbReference type="EMBL" id="FZNY01000006">
    <property type="protein sequence ID" value="SNS05036.1"/>
    <property type="molecule type" value="Genomic_DNA"/>
</dbReference>
<reference evidence="4 5" key="1">
    <citation type="submission" date="2017-06" db="EMBL/GenBank/DDBJ databases">
        <authorList>
            <person name="Kim H.J."/>
            <person name="Triplett B.A."/>
        </authorList>
    </citation>
    <scope>NUCLEOTIDE SEQUENCE [LARGE SCALE GENOMIC DNA]</scope>
    <source>
        <strain evidence="4 5">DSM 25597</strain>
    </source>
</reference>
<gene>
    <name evidence="4" type="ORF">SAMN06265376_10644</name>
</gene>
<name>A0A239BAN2_9FLAO</name>
<evidence type="ECO:0000259" key="3">
    <source>
        <dbReference type="PROSITE" id="PS50093"/>
    </source>
</evidence>
<keyword evidence="1 2" id="KW-0732">Signal</keyword>
<keyword evidence="5" id="KW-1185">Reference proteome</keyword>
<dbReference type="InterPro" id="IPR035986">
    <property type="entry name" value="PKD_dom_sf"/>
</dbReference>
<dbReference type="PROSITE" id="PS50093">
    <property type="entry name" value="PKD"/>
    <property type="match status" value="1"/>
</dbReference>
<proteinExistence type="predicted"/>